<evidence type="ECO:0000313" key="3">
    <source>
        <dbReference type="EMBL" id="ADX44839.1"/>
    </source>
</evidence>
<keyword evidence="1" id="KW-0472">Membrane</keyword>
<evidence type="ECO:0000313" key="4">
    <source>
        <dbReference type="Proteomes" id="UP000002482"/>
    </source>
</evidence>
<keyword evidence="4" id="KW-1185">Reference proteome</keyword>
<name>F0Q9N2_PARA1</name>
<gene>
    <name evidence="3" type="ordered locus">Acav_0916</name>
</gene>
<dbReference type="AlphaFoldDB" id="F0Q9N2"/>
<feature type="transmembrane region" description="Helical" evidence="1">
    <location>
        <begin position="1094"/>
        <end position="1113"/>
    </location>
</feature>
<protein>
    <submittedName>
        <fullName evidence="3">Uncharacterized protein</fullName>
    </submittedName>
</protein>
<feature type="transmembrane region" description="Helical" evidence="1">
    <location>
        <begin position="1022"/>
        <end position="1043"/>
    </location>
</feature>
<evidence type="ECO:0000256" key="2">
    <source>
        <dbReference type="SAM" id="SignalP"/>
    </source>
</evidence>
<feature type="signal peptide" evidence="2">
    <location>
        <begin position="1"/>
        <end position="39"/>
    </location>
</feature>
<dbReference type="Proteomes" id="UP000002482">
    <property type="component" value="Chromosome"/>
</dbReference>
<evidence type="ECO:0000256" key="1">
    <source>
        <dbReference type="SAM" id="Phobius"/>
    </source>
</evidence>
<feature type="transmembrane region" description="Helical" evidence="1">
    <location>
        <begin position="821"/>
        <end position="840"/>
    </location>
</feature>
<dbReference type="HOGENOM" id="CLU_280148_0_0_4"/>
<feature type="transmembrane region" description="Helical" evidence="1">
    <location>
        <begin position="996"/>
        <end position="1016"/>
    </location>
</feature>
<feature type="transmembrane region" description="Helical" evidence="1">
    <location>
        <begin position="1064"/>
        <end position="1082"/>
    </location>
</feature>
<feature type="transmembrane region" description="Helical" evidence="1">
    <location>
        <begin position="963"/>
        <end position="984"/>
    </location>
</feature>
<keyword evidence="2" id="KW-0732">Signal</keyword>
<keyword evidence="1" id="KW-0812">Transmembrane</keyword>
<feature type="transmembrane region" description="Helical" evidence="1">
    <location>
        <begin position="937"/>
        <end position="957"/>
    </location>
</feature>
<proteinExistence type="predicted"/>
<accession>F0Q9N2</accession>
<dbReference type="EMBL" id="CP002521">
    <property type="protein sequence ID" value="ADX44839.1"/>
    <property type="molecule type" value="Genomic_DNA"/>
</dbReference>
<organism evidence="3 4">
    <name type="scientific">Paracidovorax avenae (strain ATCC 19860 / DSM 7227 / CCUG 15838 / JCM 20985 / LMG 2117 / NCPPB 1011)</name>
    <name type="common">Acidovorax avenae</name>
    <dbReference type="NCBI Taxonomy" id="643561"/>
    <lineage>
        <taxon>Bacteria</taxon>
        <taxon>Pseudomonadati</taxon>
        <taxon>Pseudomonadota</taxon>
        <taxon>Betaproteobacteria</taxon>
        <taxon>Burkholderiales</taxon>
        <taxon>Comamonadaceae</taxon>
        <taxon>Paracidovorax</taxon>
    </lineage>
</organism>
<feature type="chain" id="PRO_5003257149" evidence="2">
    <location>
        <begin position="40"/>
        <end position="1122"/>
    </location>
</feature>
<sequence>MTVPHTRMKNSLRARGQRAAKALRAAGALLGLAAGMAWAASGDTTLPQREITFGEPLVSSYWGQKVLRLAPAESLPQGSYRVRAEIVPRMSDAGRPDDGIPLVPAGSARPDQSGVTMEFLAPSGTQLQDFTELLAETEDRRGCRADWSVEFQSAQPGEPRRTIRLGDDGLQAAGATVIMAEQPDRLEWVRKDFGYLARRELGLAPDQRWRYAQDGGFTVIQRRLDIPLREAHTIELEFPGGTVLSGVNLSISKGPGRKAHQLLSGGEFTSRTEDDGTRTRVSLHLGSALADEARWGDAPHLSEILISYQGDEADVARNKPLRSMRVLGESTRDSATSPAARIDHLTDAASGKRLRRRYFPTDRIDRTPGNAEQFAGVLLHVPQGCDNGIFHASLIRPESARPELLFLAGVRRQLEKMGGPFLGTKSASREWLQYVQWLPFAEAQTEIRRLPGPDSAAELPGWGLRLQWNGTHPSLTIAREGLVASGLRTVRMDWAFHAIARPDLRIYADMPSGALQFGSLEAELQLESGAVSRFQFTPNRAQPLPADIPAGTRIRGLSVTFQPSGPQQDWTLASLGIFRPYLVPLGDLAGQPRPGWAVRPLALAPDEGALPDGTYRWTAHPSGLRAGDLLQARITHTFGTLPREACWLTLEATGERGGQARTTFCPSAAQWQTGLSALRQSGSLAPDEPLSTLTWSAHLSAPPQAGGLQVQLGTAARPSVLDTLSRGLELQLERGAPPLRPIGGALVAAPALPAPIWLDYGIWRPMAGRTPAAPHWQDEDLFELRRVTWVADPSLWPELEELRKTRLRQSVAAFPQPEAGLRLQSVWLALFIMAVVLATARSQWLRRLAVQWCRPFRAWAVGMQGRICTSAMPQSFPPGKAMLTATATGLALLWMWMGGRKDTESPWFLAAGLLATLTVCVRLWSPAPDSRLPRPSLRPVAALLWFALLAWLLGHLGPPKQPLAYVSLVLACMLWSGFPMSAVSTESLRAIAFHPGFLLMLSSLGLYAAGLSAPAIVRRENIWITMGAIVLVAAWWQGARGVLPVLEALAPRSACALRSVPGGSLFAGAVAALALSCAALWLGQSVLAAHLSTLFFYFWCAGAAVTAIGAWAVRGRPGSDTA</sequence>
<dbReference type="KEGG" id="aaa:Acav_0916"/>
<reference evidence="3" key="1">
    <citation type="submission" date="2011-02" db="EMBL/GenBank/DDBJ databases">
        <title>Complete sequence of Acidovorax avenae subsp. avenae ATCC 19860.</title>
        <authorList>
            <consortium name="US DOE Joint Genome Institute"/>
            <person name="Lucas S."/>
            <person name="Copeland A."/>
            <person name="Lapidus A."/>
            <person name="Cheng J.-F."/>
            <person name="Goodwin L."/>
            <person name="Pitluck S."/>
            <person name="Chertkov O."/>
            <person name="Held B."/>
            <person name="Detter J.C."/>
            <person name="Han C."/>
            <person name="Tapia R."/>
            <person name="Land M."/>
            <person name="Hauser L."/>
            <person name="Kyrpides N."/>
            <person name="Ivanova N."/>
            <person name="Ovchinnikova G."/>
            <person name="Pagani I."/>
            <person name="Gordon S."/>
            <person name="Woyke T."/>
        </authorList>
    </citation>
    <scope>NUCLEOTIDE SEQUENCE</scope>
    <source>
        <strain evidence="3">ATCC 19860</strain>
    </source>
</reference>
<keyword evidence="1" id="KW-1133">Transmembrane helix</keyword>
<feature type="transmembrane region" description="Helical" evidence="1">
    <location>
        <begin position="905"/>
        <end position="925"/>
    </location>
</feature>